<protein>
    <recommendedName>
        <fullName evidence="3">UTP--glucose-1-phosphate uridylyltransferase</fullName>
        <ecNumber evidence="3">2.7.7.9</ecNumber>
    </recommendedName>
    <alternativeName>
        <fullName evidence="6">UDP-glucose pyrophosphorylase</fullName>
    </alternativeName>
</protein>
<gene>
    <name evidence="9" type="ORF">EW146_g4702</name>
</gene>
<keyword evidence="7" id="KW-1133">Transmembrane helix</keyword>
<feature type="transmembrane region" description="Helical" evidence="7">
    <location>
        <begin position="272"/>
        <end position="292"/>
    </location>
</feature>
<dbReference type="InterPro" id="IPR016267">
    <property type="entry name" value="UDPGP_trans"/>
</dbReference>
<comment type="function">
    <text evidence="1">Plays a central role as a glucosyl donor in cellular metabolic pathways.</text>
</comment>
<comment type="similarity">
    <text evidence="2">Belongs to the UDPGP type 1 family.</text>
</comment>
<dbReference type="Gene3D" id="3.90.550.10">
    <property type="entry name" value="Spore Coat Polysaccharide Biosynthesis Protein SpsA, Chain A"/>
    <property type="match status" value="1"/>
</dbReference>
<dbReference type="PANTHER" id="PTHR43511">
    <property type="match status" value="1"/>
</dbReference>
<evidence type="ECO:0000256" key="4">
    <source>
        <dbReference type="ARBA" id="ARBA00022679"/>
    </source>
</evidence>
<dbReference type="Pfam" id="PF01704">
    <property type="entry name" value="UDPGP"/>
    <property type="match status" value="1"/>
</dbReference>
<dbReference type="AlphaFoldDB" id="A0A4S4LUU6"/>
<reference evidence="9 10" key="1">
    <citation type="submission" date="2019-02" db="EMBL/GenBank/DDBJ databases">
        <title>Genome sequencing of the rare red list fungi Bondarzewia mesenterica.</title>
        <authorList>
            <person name="Buettner E."/>
            <person name="Kellner H."/>
        </authorList>
    </citation>
    <scope>NUCLEOTIDE SEQUENCE [LARGE SCALE GENOMIC DNA]</scope>
    <source>
        <strain evidence="9 10">DSM 108281</strain>
    </source>
</reference>
<dbReference type="InterPro" id="IPR045340">
    <property type="entry name" value="DUF6533"/>
</dbReference>
<dbReference type="SUPFAM" id="SSF53448">
    <property type="entry name" value="Nucleotide-diphospho-sugar transferases"/>
    <property type="match status" value="1"/>
</dbReference>
<feature type="domain" description="DUF6533" evidence="8">
    <location>
        <begin position="238"/>
        <end position="283"/>
    </location>
</feature>
<dbReference type="InterPro" id="IPR002618">
    <property type="entry name" value="UDPGP_fam"/>
</dbReference>
<evidence type="ECO:0000256" key="2">
    <source>
        <dbReference type="ARBA" id="ARBA00010401"/>
    </source>
</evidence>
<feature type="transmembrane region" description="Helical" evidence="7">
    <location>
        <begin position="335"/>
        <end position="356"/>
    </location>
</feature>
<keyword evidence="10" id="KW-1185">Reference proteome</keyword>
<evidence type="ECO:0000256" key="3">
    <source>
        <dbReference type="ARBA" id="ARBA00012415"/>
    </source>
</evidence>
<evidence type="ECO:0000256" key="1">
    <source>
        <dbReference type="ARBA" id="ARBA00003449"/>
    </source>
</evidence>
<dbReference type="OrthoDB" id="3251775at2759"/>
<dbReference type="Pfam" id="PF20151">
    <property type="entry name" value="DUF6533"/>
    <property type="match status" value="1"/>
</dbReference>
<feature type="transmembrane region" description="Helical" evidence="7">
    <location>
        <begin position="304"/>
        <end position="323"/>
    </location>
</feature>
<dbReference type="InterPro" id="IPR029044">
    <property type="entry name" value="Nucleotide-diphossugar_trans"/>
</dbReference>
<dbReference type="GO" id="GO:0006011">
    <property type="term" value="P:UDP-alpha-D-glucose metabolic process"/>
    <property type="evidence" value="ECO:0007669"/>
    <property type="project" value="InterPro"/>
</dbReference>
<keyword evidence="5" id="KW-0548">Nucleotidyltransferase</keyword>
<dbReference type="Proteomes" id="UP000310158">
    <property type="component" value="Unassembled WGS sequence"/>
</dbReference>
<keyword evidence="7" id="KW-0472">Membrane</keyword>
<feature type="transmembrane region" description="Helical" evidence="7">
    <location>
        <begin position="437"/>
        <end position="457"/>
    </location>
</feature>
<evidence type="ECO:0000259" key="8">
    <source>
        <dbReference type="Pfam" id="PF20151"/>
    </source>
</evidence>
<organism evidence="9 10">
    <name type="scientific">Bondarzewia mesenterica</name>
    <dbReference type="NCBI Taxonomy" id="1095465"/>
    <lineage>
        <taxon>Eukaryota</taxon>
        <taxon>Fungi</taxon>
        <taxon>Dikarya</taxon>
        <taxon>Basidiomycota</taxon>
        <taxon>Agaricomycotina</taxon>
        <taxon>Agaricomycetes</taxon>
        <taxon>Russulales</taxon>
        <taxon>Bondarzewiaceae</taxon>
        <taxon>Bondarzewia</taxon>
    </lineage>
</organism>
<feature type="transmembrane region" description="Helical" evidence="7">
    <location>
        <begin position="393"/>
        <end position="416"/>
    </location>
</feature>
<name>A0A4S4LUU6_9AGAM</name>
<keyword evidence="7" id="KW-0812">Transmembrane</keyword>
<sequence length="498" mass="55628">MVLKQIMDSEGMGLEIITNLKVNDDGLAIIQLETAAGTTIKHFHNAHGINVARSRFLPVKSCSDLLLIESDRSSSSTASPSPATSTLGATSRSEAWSLLAIASTDLRINTVVIADNVSLLQGGALVGPRGVVGLWGTYCTEKEALLGQGRGQAREMNWGDIFVRLYVYCGAGDEKDRGERTSREFRFRDSFDPAVLRGSKGRRAASLVSCLCRLRWMNVPLEILEFEMAMNAVDACRYSVFAVYTVSVYDWLISLEEEVELIHQARWTSVKVAYLFCRYYPLLLSPLHIWGWMYDHDFSICKRVITPLYICLIPLQISAQVVLMLRAYAFTGRRLAILVLLYVGLAAVLAVEIWVFTANLTQLFDLIGSSGCFPTTDVGNLSLKLKTAPKYGAVHLGLVFLVSFCFDLFSMSIIMIHCLWNRSTQGSLGRTFLKQGLAVFVAMSVLNIFSAGMYFRFVCVFHVRRSLFIMYGHRPSAAPIERETGWDRSSHFSCPTFW</sequence>
<evidence type="ECO:0000256" key="6">
    <source>
        <dbReference type="ARBA" id="ARBA00031959"/>
    </source>
</evidence>
<dbReference type="GO" id="GO:0003983">
    <property type="term" value="F:UTP:glucose-1-phosphate uridylyltransferase activity"/>
    <property type="evidence" value="ECO:0007669"/>
    <property type="project" value="UniProtKB-EC"/>
</dbReference>
<comment type="caution">
    <text evidence="9">The sequence shown here is derived from an EMBL/GenBank/DDBJ whole genome shotgun (WGS) entry which is preliminary data.</text>
</comment>
<keyword evidence="4" id="KW-0808">Transferase</keyword>
<accession>A0A4S4LUU6</accession>
<evidence type="ECO:0000313" key="10">
    <source>
        <dbReference type="Proteomes" id="UP000310158"/>
    </source>
</evidence>
<dbReference type="EC" id="2.7.7.9" evidence="3"/>
<dbReference type="EMBL" id="SGPL01000187">
    <property type="protein sequence ID" value="THH15857.1"/>
    <property type="molecule type" value="Genomic_DNA"/>
</dbReference>
<evidence type="ECO:0000313" key="9">
    <source>
        <dbReference type="EMBL" id="THH15857.1"/>
    </source>
</evidence>
<evidence type="ECO:0000256" key="7">
    <source>
        <dbReference type="SAM" id="Phobius"/>
    </source>
</evidence>
<proteinExistence type="inferred from homology"/>
<evidence type="ECO:0000256" key="5">
    <source>
        <dbReference type="ARBA" id="ARBA00022695"/>
    </source>
</evidence>